<proteinExistence type="predicted"/>
<accession>A0ACB7UR16</accession>
<name>A0ACB7UR16_DIOAL</name>
<organism evidence="1 2">
    <name type="scientific">Dioscorea alata</name>
    <name type="common">Purple yam</name>
    <dbReference type="NCBI Taxonomy" id="55571"/>
    <lineage>
        <taxon>Eukaryota</taxon>
        <taxon>Viridiplantae</taxon>
        <taxon>Streptophyta</taxon>
        <taxon>Embryophyta</taxon>
        <taxon>Tracheophyta</taxon>
        <taxon>Spermatophyta</taxon>
        <taxon>Magnoliopsida</taxon>
        <taxon>Liliopsida</taxon>
        <taxon>Dioscoreales</taxon>
        <taxon>Dioscoreaceae</taxon>
        <taxon>Dioscorea</taxon>
    </lineage>
</organism>
<sequence length="225" mass="24637">MCGIHQPPQTNPFSNTFITSKPFSMKLSIITLILSLSTLTSITTAGNDTVLDITGDKLRPGTKYNILPVFRGRGGGLSLAHLNHSSSCPLVVVQELSEVNAGQPLTFYPVNGHDKAVKLSTDVNVEFTVTATVWKLSNVAEECGNRRYVVSGGVKGKPGLETVSNWFRIEKSESGDYKLVFCPHVCKYCKVLCGDLGVFVDGGRRWLGFGGDFFTVMFRKFEYGK</sequence>
<gene>
    <name evidence="1" type="ORF">IHE45_14G033800</name>
</gene>
<dbReference type="Proteomes" id="UP000827976">
    <property type="component" value="Chromosome 14"/>
</dbReference>
<comment type="caution">
    <text evidence="1">The sequence shown here is derived from an EMBL/GenBank/DDBJ whole genome shotgun (WGS) entry which is preliminary data.</text>
</comment>
<keyword evidence="2" id="KW-1185">Reference proteome</keyword>
<evidence type="ECO:0000313" key="2">
    <source>
        <dbReference type="Proteomes" id="UP000827976"/>
    </source>
</evidence>
<dbReference type="EMBL" id="CM037024">
    <property type="protein sequence ID" value="KAH7663136.1"/>
    <property type="molecule type" value="Genomic_DNA"/>
</dbReference>
<protein>
    <submittedName>
        <fullName evidence="1">Proteinase inhibitor I3 Kunitz legume protein</fullName>
    </submittedName>
</protein>
<reference evidence="2" key="1">
    <citation type="journal article" date="2022" name="Nat. Commun.">
        <title>Chromosome evolution and the genetic basis of agronomically important traits in greater yam.</title>
        <authorList>
            <person name="Bredeson J.V."/>
            <person name="Lyons J.B."/>
            <person name="Oniyinde I.O."/>
            <person name="Okereke N.R."/>
            <person name="Kolade O."/>
            <person name="Nnabue I."/>
            <person name="Nwadili C.O."/>
            <person name="Hribova E."/>
            <person name="Parker M."/>
            <person name="Nwogha J."/>
            <person name="Shu S."/>
            <person name="Carlson J."/>
            <person name="Kariba R."/>
            <person name="Muthemba S."/>
            <person name="Knop K."/>
            <person name="Barton G.J."/>
            <person name="Sherwood A.V."/>
            <person name="Lopez-Montes A."/>
            <person name="Asiedu R."/>
            <person name="Jamnadass R."/>
            <person name="Muchugi A."/>
            <person name="Goodstein D."/>
            <person name="Egesi C.N."/>
            <person name="Featherston J."/>
            <person name="Asfaw A."/>
            <person name="Simpson G.G."/>
            <person name="Dolezel J."/>
            <person name="Hendre P.S."/>
            <person name="Van Deynze A."/>
            <person name="Kumar P.L."/>
            <person name="Obidiegwu J.E."/>
            <person name="Bhattacharjee R."/>
            <person name="Rokhsar D.S."/>
        </authorList>
    </citation>
    <scope>NUCLEOTIDE SEQUENCE [LARGE SCALE GENOMIC DNA]</scope>
    <source>
        <strain evidence="2">cv. TDa95/00328</strain>
    </source>
</reference>
<evidence type="ECO:0000313" key="1">
    <source>
        <dbReference type="EMBL" id="KAH7663136.1"/>
    </source>
</evidence>